<feature type="region of interest" description="Disordered" evidence="1">
    <location>
        <begin position="185"/>
        <end position="207"/>
    </location>
</feature>
<organism evidence="2 3">
    <name type="scientific">Salinibacter ruber</name>
    <dbReference type="NCBI Taxonomy" id="146919"/>
    <lineage>
        <taxon>Bacteria</taxon>
        <taxon>Pseudomonadati</taxon>
        <taxon>Rhodothermota</taxon>
        <taxon>Rhodothermia</taxon>
        <taxon>Rhodothermales</taxon>
        <taxon>Salinibacteraceae</taxon>
        <taxon>Salinibacter</taxon>
    </lineage>
</organism>
<comment type="caution">
    <text evidence="2">The sequence shown here is derived from an EMBL/GenBank/DDBJ whole genome shotgun (WGS) entry which is preliminary data.</text>
</comment>
<gene>
    <name evidence="2" type="ORF">GGP61_001405</name>
</gene>
<evidence type="ECO:0000313" key="3">
    <source>
        <dbReference type="Proteomes" id="UP001155057"/>
    </source>
</evidence>
<reference evidence="2" key="1">
    <citation type="submission" date="2022-08" db="EMBL/GenBank/DDBJ databases">
        <title>Genomic Encyclopedia of Type Strains, Phase V (KMG-V): Genome sequencing to study the core and pangenomes of soil and plant-associated prokaryotes.</title>
        <authorList>
            <person name="Whitman W."/>
        </authorList>
    </citation>
    <scope>NUCLEOTIDE SEQUENCE</scope>
    <source>
        <strain evidence="2">SP3049</strain>
    </source>
</reference>
<name>A0A9X2Q223_9BACT</name>
<proteinExistence type="predicted"/>
<evidence type="ECO:0000256" key="1">
    <source>
        <dbReference type="SAM" id="MobiDB-lite"/>
    </source>
</evidence>
<dbReference type="EMBL" id="JANUAE010000004">
    <property type="protein sequence ID" value="MCS3709801.1"/>
    <property type="molecule type" value="Genomic_DNA"/>
</dbReference>
<sequence length="207" mass="23589">MDRENVLIIKPPACPATVPVQIKRGDQRDFHQITEGQFKRRNKLPTAVARRFDMWENFVGEEVRIIPLREDGRIIHTVHGWGEVQPLNGEGCADDEGSPQTVRVVFADGRTQRYLLDEEESVATAPVSSRSSDDDEATILLAAYLEVGVDEFVLRTDGRDRENTRSDDERLERELKRSVRDGYVRTEDGRRVEPDHPESPLRKAGLI</sequence>
<dbReference type="AlphaFoldDB" id="A0A9X2Q223"/>
<feature type="compositionally biased region" description="Basic and acidic residues" evidence="1">
    <location>
        <begin position="185"/>
        <end position="201"/>
    </location>
</feature>
<dbReference type="RefSeq" id="WP_259123662.1">
    <property type="nucleotide sequence ID" value="NZ_JANTZO010000005.1"/>
</dbReference>
<protein>
    <submittedName>
        <fullName evidence="2">Uncharacterized protein</fullName>
    </submittedName>
</protein>
<dbReference type="Proteomes" id="UP001155057">
    <property type="component" value="Unassembled WGS sequence"/>
</dbReference>
<evidence type="ECO:0000313" key="2">
    <source>
        <dbReference type="EMBL" id="MCS3709801.1"/>
    </source>
</evidence>
<accession>A0A9X2Q223</accession>